<feature type="repeat" description="ANK" evidence="3">
    <location>
        <begin position="22"/>
        <end position="43"/>
    </location>
</feature>
<keyword evidence="2 3" id="KW-0040">ANK repeat</keyword>
<dbReference type="InterPro" id="IPR036770">
    <property type="entry name" value="Ankyrin_rpt-contain_sf"/>
</dbReference>
<evidence type="ECO:0000256" key="1">
    <source>
        <dbReference type="ARBA" id="ARBA00022737"/>
    </source>
</evidence>
<evidence type="ECO:0000313" key="5">
    <source>
        <dbReference type="Proteomes" id="UP001470230"/>
    </source>
</evidence>
<sequence>MAKLLLKINVNIQTSSNRSGYDKFTPLHFAAENNSIEMAKILLAMPNINVNLRTSLKGFTALHFACVKNNTERVKLLLLMPNINLKIKSATSNHGATMADYSYRRMTSLQIAIENKNFEIINLFAGSKKNIC</sequence>
<dbReference type="SUPFAM" id="SSF48403">
    <property type="entry name" value="Ankyrin repeat"/>
    <property type="match status" value="1"/>
</dbReference>
<dbReference type="Pfam" id="PF12796">
    <property type="entry name" value="Ank_2"/>
    <property type="match status" value="1"/>
</dbReference>
<comment type="caution">
    <text evidence="4">The sequence shown here is derived from an EMBL/GenBank/DDBJ whole genome shotgun (WGS) entry which is preliminary data.</text>
</comment>
<evidence type="ECO:0008006" key="6">
    <source>
        <dbReference type="Google" id="ProtNLM"/>
    </source>
</evidence>
<reference evidence="4 5" key="1">
    <citation type="submission" date="2024-04" db="EMBL/GenBank/DDBJ databases">
        <title>Tritrichomonas musculus Genome.</title>
        <authorList>
            <person name="Alves-Ferreira E."/>
            <person name="Grigg M."/>
            <person name="Lorenzi H."/>
            <person name="Galac M."/>
        </authorList>
    </citation>
    <scope>NUCLEOTIDE SEQUENCE [LARGE SCALE GENOMIC DNA]</scope>
    <source>
        <strain evidence="4 5">EAF2021</strain>
    </source>
</reference>
<proteinExistence type="predicted"/>
<keyword evidence="5" id="KW-1185">Reference proteome</keyword>
<dbReference type="PROSITE" id="PS50088">
    <property type="entry name" value="ANK_REPEAT"/>
    <property type="match status" value="2"/>
</dbReference>
<dbReference type="Gene3D" id="1.25.40.20">
    <property type="entry name" value="Ankyrin repeat-containing domain"/>
    <property type="match status" value="1"/>
</dbReference>
<evidence type="ECO:0000256" key="3">
    <source>
        <dbReference type="PROSITE-ProRule" id="PRU00023"/>
    </source>
</evidence>
<dbReference type="PANTHER" id="PTHR24198:SF165">
    <property type="entry name" value="ANKYRIN REPEAT-CONTAINING PROTEIN-RELATED"/>
    <property type="match status" value="1"/>
</dbReference>
<dbReference type="Proteomes" id="UP001470230">
    <property type="component" value="Unassembled WGS sequence"/>
</dbReference>
<evidence type="ECO:0000313" key="4">
    <source>
        <dbReference type="EMBL" id="KAK8888184.1"/>
    </source>
</evidence>
<evidence type="ECO:0000256" key="2">
    <source>
        <dbReference type="ARBA" id="ARBA00023043"/>
    </source>
</evidence>
<dbReference type="PANTHER" id="PTHR24198">
    <property type="entry name" value="ANKYRIN REPEAT AND PROTEIN KINASE DOMAIN-CONTAINING PROTEIN"/>
    <property type="match status" value="1"/>
</dbReference>
<keyword evidence="1" id="KW-0677">Repeat</keyword>
<dbReference type="SMART" id="SM00248">
    <property type="entry name" value="ANK"/>
    <property type="match status" value="3"/>
</dbReference>
<feature type="repeat" description="ANK" evidence="3">
    <location>
        <begin position="57"/>
        <end position="78"/>
    </location>
</feature>
<dbReference type="EMBL" id="JAPFFF010000006">
    <property type="protein sequence ID" value="KAK8888184.1"/>
    <property type="molecule type" value="Genomic_DNA"/>
</dbReference>
<name>A0ABR2KAS0_9EUKA</name>
<accession>A0ABR2KAS0</accession>
<dbReference type="PROSITE" id="PS50297">
    <property type="entry name" value="ANK_REP_REGION"/>
    <property type="match status" value="2"/>
</dbReference>
<gene>
    <name evidence="4" type="ORF">M9Y10_039248</name>
</gene>
<organism evidence="4 5">
    <name type="scientific">Tritrichomonas musculus</name>
    <dbReference type="NCBI Taxonomy" id="1915356"/>
    <lineage>
        <taxon>Eukaryota</taxon>
        <taxon>Metamonada</taxon>
        <taxon>Parabasalia</taxon>
        <taxon>Tritrichomonadida</taxon>
        <taxon>Tritrichomonadidae</taxon>
        <taxon>Tritrichomonas</taxon>
    </lineage>
</organism>
<dbReference type="InterPro" id="IPR002110">
    <property type="entry name" value="Ankyrin_rpt"/>
</dbReference>
<protein>
    <recommendedName>
        <fullName evidence="6">Ankyrin repeat protein</fullName>
    </recommendedName>
</protein>